<dbReference type="Proteomes" id="UP000464378">
    <property type="component" value="Chromosome"/>
</dbReference>
<keyword evidence="3" id="KW-1185">Reference proteome</keyword>
<dbReference type="PANTHER" id="PTHR40469:SF2">
    <property type="entry name" value="GALACTOSE-BINDING DOMAIN-LIKE SUPERFAMILY PROTEIN"/>
    <property type="match status" value="1"/>
</dbReference>
<dbReference type="KEGG" id="tim:GMBLW1_49940"/>
<reference evidence="2" key="1">
    <citation type="submission" date="2019-04" db="EMBL/GenBank/DDBJ databases">
        <authorList>
            <consortium name="Science for Life Laboratories"/>
        </authorList>
    </citation>
    <scope>NUCLEOTIDE SEQUENCE</scope>
    <source>
        <strain evidence="2">MBLW1</strain>
    </source>
</reference>
<dbReference type="InParanoid" id="A0A6C2YT35"/>
<organism evidence="2">
    <name type="scientific">Tuwongella immobilis</name>
    <dbReference type="NCBI Taxonomy" id="692036"/>
    <lineage>
        <taxon>Bacteria</taxon>
        <taxon>Pseudomonadati</taxon>
        <taxon>Planctomycetota</taxon>
        <taxon>Planctomycetia</taxon>
        <taxon>Gemmatales</taxon>
        <taxon>Gemmataceae</taxon>
        <taxon>Tuwongella</taxon>
    </lineage>
</organism>
<protein>
    <recommendedName>
        <fullName evidence="1">ThuA-like domain-containing protein</fullName>
    </recommendedName>
</protein>
<dbReference type="Gene3D" id="3.40.50.880">
    <property type="match status" value="1"/>
</dbReference>
<dbReference type="Pfam" id="PF06283">
    <property type="entry name" value="ThuA"/>
    <property type="match status" value="1"/>
</dbReference>
<accession>A0A6C2YT35</accession>
<dbReference type="RefSeq" id="WP_232056266.1">
    <property type="nucleotide sequence ID" value="NZ_LR593887.1"/>
</dbReference>
<dbReference type="PANTHER" id="PTHR40469">
    <property type="entry name" value="SECRETED GLYCOSYL HYDROLASE"/>
    <property type="match status" value="1"/>
</dbReference>
<dbReference type="SUPFAM" id="SSF52317">
    <property type="entry name" value="Class I glutamine amidotransferase-like"/>
    <property type="match status" value="1"/>
</dbReference>
<dbReference type="EMBL" id="LR586016">
    <property type="protein sequence ID" value="VIP04199.1"/>
    <property type="molecule type" value="Genomic_DNA"/>
</dbReference>
<evidence type="ECO:0000313" key="2">
    <source>
        <dbReference type="EMBL" id="VIP04199.1"/>
    </source>
</evidence>
<gene>
    <name evidence="2" type="ORF">GMBLW1_49940</name>
</gene>
<dbReference type="EMBL" id="LR593887">
    <property type="protein sequence ID" value="VTS05762.1"/>
    <property type="molecule type" value="Genomic_DNA"/>
</dbReference>
<dbReference type="InterPro" id="IPR029010">
    <property type="entry name" value="ThuA-like"/>
</dbReference>
<evidence type="ECO:0000259" key="1">
    <source>
        <dbReference type="Pfam" id="PF06283"/>
    </source>
</evidence>
<evidence type="ECO:0000313" key="3">
    <source>
        <dbReference type="Proteomes" id="UP000464378"/>
    </source>
</evidence>
<name>A0A6C2YT35_9BACT</name>
<dbReference type="AlphaFoldDB" id="A0A6C2YT35"/>
<proteinExistence type="predicted"/>
<feature type="domain" description="ThuA-like" evidence="1">
    <location>
        <begin position="33"/>
        <end position="290"/>
    </location>
</feature>
<dbReference type="InterPro" id="IPR029062">
    <property type="entry name" value="Class_I_gatase-like"/>
</dbReference>
<sequence>MIRSLSRMLVVGLVLLTGISAGTVRAAEPKKLLLVTHSAGFVHDSVALSEEILKEIAPKYGFTVTCFRFTSDPDEKRTITETVDGKKVQKTITALEAYSQAFRRSTGQTVTREQCGRVNAETLKQFDAVLFFTTGNPLTKQELVDLTEWVKAGGAFAGTHCATDTLYGTSYGELIGAYFENHPWHQKIKLRVEDAAHAAAKGFREGDEITDEIYQFRATPYSRDKLRIILSVDNSSIDVTKGKRPDQDYAIAWVQSVGKGKVFYTSLGHRKDVWKDARFQQHLFGGLNWTVSNAPGSSEPSGKKAAAK</sequence>